<evidence type="ECO:0000313" key="2">
    <source>
        <dbReference type="Proteomes" id="UP000325787"/>
    </source>
</evidence>
<evidence type="ECO:0000313" key="1">
    <source>
        <dbReference type="EMBL" id="QFZ18612.1"/>
    </source>
</evidence>
<dbReference type="InterPro" id="IPR016039">
    <property type="entry name" value="Thiolase-like"/>
</dbReference>
<dbReference type="SUPFAM" id="SSF53901">
    <property type="entry name" value="Thiolase-like"/>
    <property type="match status" value="1"/>
</dbReference>
<dbReference type="AlphaFoldDB" id="A0A5Q0GZ10"/>
<dbReference type="PANTHER" id="PTHR34069:SF2">
    <property type="entry name" value="BETA-KETOACYL-[ACYL-CARRIER-PROTEIN] SYNTHASE III"/>
    <property type="match status" value="1"/>
</dbReference>
<dbReference type="Gene3D" id="3.40.47.10">
    <property type="match status" value="2"/>
</dbReference>
<dbReference type="EMBL" id="CP034550">
    <property type="protein sequence ID" value="QFZ18612.1"/>
    <property type="molecule type" value="Genomic_DNA"/>
</dbReference>
<dbReference type="GO" id="GO:0016746">
    <property type="term" value="F:acyltransferase activity"/>
    <property type="evidence" value="ECO:0007669"/>
    <property type="project" value="UniProtKB-KW"/>
</dbReference>
<dbReference type="PANTHER" id="PTHR34069">
    <property type="entry name" value="3-OXOACYL-[ACYL-CARRIER-PROTEIN] SYNTHASE 3"/>
    <property type="match status" value="1"/>
</dbReference>
<keyword evidence="2" id="KW-1185">Reference proteome</keyword>
<proteinExistence type="predicted"/>
<dbReference type="CDD" id="cd00827">
    <property type="entry name" value="init_cond_enzymes"/>
    <property type="match status" value="1"/>
</dbReference>
<reference evidence="2" key="1">
    <citation type="journal article" date="2021" name="Curr. Microbiol.">
        <title>Complete genome of nocamycin-producing strain Saccharothrix syringae NRRL B-16468 reveals the biosynthetic potential for secondary metabolites.</title>
        <authorList>
            <person name="Mo X."/>
            <person name="Yang S."/>
        </authorList>
    </citation>
    <scope>NUCLEOTIDE SEQUENCE [LARGE SCALE GENOMIC DNA]</scope>
    <source>
        <strain evidence="2">ATCC 51364 / DSM 43886 / JCM 6844 / KCTC 9398 / NBRC 14523 / NRRL B-16468 / INA 2240</strain>
    </source>
</reference>
<dbReference type="KEGG" id="ssyi:EKG83_15105"/>
<gene>
    <name evidence="1" type="ORF">EKG83_15105</name>
</gene>
<dbReference type="GO" id="GO:0044550">
    <property type="term" value="P:secondary metabolite biosynthetic process"/>
    <property type="evidence" value="ECO:0007669"/>
    <property type="project" value="TreeGrafter"/>
</dbReference>
<dbReference type="RefSeq" id="WP_033433219.1">
    <property type="nucleotide sequence ID" value="NZ_CP034550.1"/>
</dbReference>
<dbReference type="Proteomes" id="UP000325787">
    <property type="component" value="Chromosome"/>
</dbReference>
<dbReference type="OrthoDB" id="7055207at2"/>
<protein>
    <submittedName>
        <fullName evidence="1">3-oxoacyl-ACP synthase</fullName>
    </submittedName>
</protein>
<accession>A0A5Q0GZ10</accession>
<organism evidence="1 2">
    <name type="scientific">Saccharothrix syringae</name>
    <name type="common">Nocardiopsis syringae</name>
    <dbReference type="NCBI Taxonomy" id="103733"/>
    <lineage>
        <taxon>Bacteria</taxon>
        <taxon>Bacillati</taxon>
        <taxon>Actinomycetota</taxon>
        <taxon>Actinomycetes</taxon>
        <taxon>Pseudonocardiales</taxon>
        <taxon>Pseudonocardiaceae</taxon>
        <taxon>Saccharothrix</taxon>
    </lineage>
</organism>
<sequence length="324" mass="33245">MRVAGAVTLAGCALWLPEECYTARQAQANGAVSTADSSGEGIDRLPTAAGTAPTLMAVLAARRALDQAGVRPDRLALLAHAWVYDQGPQTWTPPHRVARELGALDCAAVGVRQMSNGGASALQAAVAHLLAEPRAEAALVTTADAFTDLPYDRWRPVPPLGDGATAAVLTRGPGRQVVEAIASAGDSGLELSYPTAHPFEPLPGGHVRTPGAPDRGALRRIARCVGRAVDAALEDAGLAPDDPRISAVLPPRVGRTLTDYLTGAALAPPLRGKTVASGRHTGHLGSGDLLANLAEHPPPAAGDFHVHISMGAGFTSTCLVTRGT</sequence>
<name>A0A5Q0GZ10_SACSY</name>